<reference evidence="1" key="1">
    <citation type="submission" date="2018-02" db="EMBL/GenBank/DDBJ databases">
        <title>Rhizophora mucronata_Transcriptome.</title>
        <authorList>
            <person name="Meera S.P."/>
            <person name="Sreeshan A."/>
            <person name="Augustine A."/>
        </authorList>
    </citation>
    <scope>NUCLEOTIDE SEQUENCE</scope>
    <source>
        <tissue evidence="1">Leaf</tissue>
    </source>
</reference>
<protein>
    <submittedName>
        <fullName evidence="1">Uncharacterized protein</fullName>
    </submittedName>
</protein>
<accession>A0A2P2QJP8</accession>
<dbReference type="EMBL" id="GGEC01086764">
    <property type="protein sequence ID" value="MBX67248.1"/>
    <property type="molecule type" value="Transcribed_RNA"/>
</dbReference>
<dbReference type="AlphaFoldDB" id="A0A2P2QJP8"/>
<name>A0A2P2QJP8_RHIMU</name>
<sequence length="37" mass="4503">MTPRQIPQGQERIRKILRARLINDRTKRINKFDRNIG</sequence>
<proteinExistence type="predicted"/>
<organism evidence="1">
    <name type="scientific">Rhizophora mucronata</name>
    <name type="common">Asiatic mangrove</name>
    <dbReference type="NCBI Taxonomy" id="61149"/>
    <lineage>
        <taxon>Eukaryota</taxon>
        <taxon>Viridiplantae</taxon>
        <taxon>Streptophyta</taxon>
        <taxon>Embryophyta</taxon>
        <taxon>Tracheophyta</taxon>
        <taxon>Spermatophyta</taxon>
        <taxon>Magnoliopsida</taxon>
        <taxon>eudicotyledons</taxon>
        <taxon>Gunneridae</taxon>
        <taxon>Pentapetalae</taxon>
        <taxon>rosids</taxon>
        <taxon>fabids</taxon>
        <taxon>Malpighiales</taxon>
        <taxon>Rhizophoraceae</taxon>
        <taxon>Rhizophora</taxon>
    </lineage>
</organism>
<evidence type="ECO:0000313" key="1">
    <source>
        <dbReference type="EMBL" id="MBX67248.1"/>
    </source>
</evidence>